<proteinExistence type="predicted"/>
<name>A0ACB6SAN9_9PLEO</name>
<reference evidence="1" key="1">
    <citation type="journal article" date="2020" name="Stud. Mycol.">
        <title>101 Dothideomycetes genomes: a test case for predicting lifestyles and emergence of pathogens.</title>
        <authorList>
            <person name="Haridas S."/>
            <person name="Albert R."/>
            <person name="Binder M."/>
            <person name="Bloem J."/>
            <person name="Labutti K."/>
            <person name="Salamov A."/>
            <person name="Andreopoulos B."/>
            <person name="Baker S."/>
            <person name="Barry K."/>
            <person name="Bills G."/>
            <person name="Bluhm B."/>
            <person name="Cannon C."/>
            <person name="Castanera R."/>
            <person name="Culley D."/>
            <person name="Daum C."/>
            <person name="Ezra D."/>
            <person name="Gonzalez J."/>
            <person name="Henrissat B."/>
            <person name="Kuo A."/>
            <person name="Liang C."/>
            <person name="Lipzen A."/>
            <person name="Lutzoni F."/>
            <person name="Magnuson J."/>
            <person name="Mondo S."/>
            <person name="Nolan M."/>
            <person name="Ohm R."/>
            <person name="Pangilinan J."/>
            <person name="Park H.-J."/>
            <person name="Ramirez L."/>
            <person name="Alfaro M."/>
            <person name="Sun H."/>
            <person name="Tritt A."/>
            <person name="Yoshinaga Y."/>
            <person name="Zwiers L.-H."/>
            <person name="Turgeon B."/>
            <person name="Goodwin S."/>
            <person name="Spatafora J."/>
            <person name="Crous P."/>
            <person name="Grigoriev I."/>
        </authorList>
    </citation>
    <scope>NUCLEOTIDE SEQUENCE</scope>
    <source>
        <strain evidence="1">CBS 525.71</strain>
    </source>
</reference>
<dbReference type="Proteomes" id="UP000799754">
    <property type="component" value="Unassembled WGS sequence"/>
</dbReference>
<accession>A0ACB6SAN9</accession>
<gene>
    <name evidence="1" type="ORF">BU25DRAFT_408261</name>
</gene>
<evidence type="ECO:0000313" key="2">
    <source>
        <dbReference type="Proteomes" id="UP000799754"/>
    </source>
</evidence>
<dbReference type="EMBL" id="MU006707">
    <property type="protein sequence ID" value="KAF2630294.1"/>
    <property type="molecule type" value="Genomic_DNA"/>
</dbReference>
<organism evidence="1 2">
    <name type="scientific">Macroventuria anomochaeta</name>
    <dbReference type="NCBI Taxonomy" id="301207"/>
    <lineage>
        <taxon>Eukaryota</taxon>
        <taxon>Fungi</taxon>
        <taxon>Dikarya</taxon>
        <taxon>Ascomycota</taxon>
        <taxon>Pezizomycotina</taxon>
        <taxon>Dothideomycetes</taxon>
        <taxon>Pleosporomycetidae</taxon>
        <taxon>Pleosporales</taxon>
        <taxon>Pleosporineae</taxon>
        <taxon>Didymellaceae</taxon>
        <taxon>Macroventuria</taxon>
    </lineage>
</organism>
<protein>
    <submittedName>
        <fullName evidence="1">Uncharacterized protein</fullName>
    </submittedName>
</protein>
<sequence length="88" mass="10379">MDANYHATDSHNRYEQYLELLQHKITEYDVDALRTICRADITRIFPRANAICSTFSQHHSSTTMTGIKETPAEVEPYILWRQIPRQRI</sequence>
<evidence type="ECO:0000313" key="1">
    <source>
        <dbReference type="EMBL" id="KAF2630294.1"/>
    </source>
</evidence>
<comment type="caution">
    <text evidence="1">The sequence shown here is derived from an EMBL/GenBank/DDBJ whole genome shotgun (WGS) entry which is preliminary data.</text>
</comment>
<keyword evidence="2" id="KW-1185">Reference proteome</keyword>